<evidence type="ECO:0000256" key="1">
    <source>
        <dbReference type="SAM" id="Coils"/>
    </source>
</evidence>
<protein>
    <submittedName>
        <fullName evidence="2">Uncharacterized protein</fullName>
    </submittedName>
</protein>
<reference evidence="3" key="1">
    <citation type="journal article" date="2014" name="Microb. Cell Fact.">
        <title>Exploiting Issatchenkia orientalis SD108 for succinic acid production.</title>
        <authorList>
            <person name="Xiao H."/>
            <person name="Shao Z."/>
            <person name="Jiang Y."/>
            <person name="Dole S."/>
            <person name="Zhao H."/>
        </authorList>
    </citation>
    <scope>NUCLEOTIDE SEQUENCE [LARGE SCALE GENOMIC DNA]</scope>
    <source>
        <strain evidence="3">SD108</strain>
    </source>
</reference>
<evidence type="ECO:0000313" key="3">
    <source>
        <dbReference type="Proteomes" id="UP000029867"/>
    </source>
</evidence>
<dbReference type="Proteomes" id="UP000029867">
    <property type="component" value="Unassembled WGS sequence"/>
</dbReference>
<gene>
    <name evidence="2" type="ORF">JL09_g1043</name>
</gene>
<proteinExistence type="predicted"/>
<sequence length="828" mass="98182">MQTFELMNIPKCCKLSYFLKPEFFDDYLNYLVGISGSVFNSSSRSSNKTVNDQITNMRKPYLEIFLDLVSIEFNKHDIAKSLHDDNPDQEPVIGLLSATEIDTPIIGVELFNNFLTFLDIEIILSWYKGNSDDHDHFDFRLLNINKQATAIGLLNRKENKFPKADTSRHDEMYEIEEQNCTDIDKDLRTSEKKRIQGDVTIDRKIPSEIYELELHDLIDLVDQLYIFMSVLFCACILGKRGAWGITQLHYLQEESKKAIKKWGIIEAKYQFLDLSIETDLEELRTFVSLNLDSPIMGTSGWLNVSSNVPELKYRKELEDVKLKNQELNLLNLKVSHDFEQNESKMRGLYEHITKLSREVEEYSDREEEYKLLKKQIEISEIKCRNYERRYKEELDRLTKDSEKLSDTITQFQVMIKQRQTFDDLAINEKDKTIKDLEAKVRGLVKTGEDELKRSKEVTQMKMQLKKEFEQRERGLQNEIKEYENTVAKLRQEISDYENLIINKEKNEWFHLDEIRDLEKELRELIKEHEKDKKEMVAEFINKENAMKELLELKLKTLEERFHQVNHKENEKDSDKVSTLYECNDRTTELESELEKLEYTYKMKQLYKNGDFQSLIELINKGKCSFEMKVRIDQDREVTFLFDDKIVDVEPLVKEVSVRIKLHQIIQIIKGNIVLDEIHELYHEEMINQLKKHYSLKKCCDQQRTKIYEYHSLVETMNERDLKVWRWVHMIEERVNKSEEIANNIKNFLIRTGAVLKSTELRRIVGELDDWIQSNRVFEEEYNSSCEGEESEESPTTALCVKNEAEAGVLIYNRYSDENARVYREVSID</sequence>
<keyword evidence="1" id="KW-0175">Coiled coil</keyword>
<accession>A0A099P6Q1</accession>
<organism evidence="2 3">
    <name type="scientific">Pichia kudriavzevii</name>
    <name type="common">Yeast</name>
    <name type="synonym">Issatchenkia orientalis</name>
    <dbReference type="NCBI Taxonomy" id="4909"/>
    <lineage>
        <taxon>Eukaryota</taxon>
        <taxon>Fungi</taxon>
        <taxon>Dikarya</taxon>
        <taxon>Ascomycota</taxon>
        <taxon>Saccharomycotina</taxon>
        <taxon>Pichiomycetes</taxon>
        <taxon>Pichiales</taxon>
        <taxon>Pichiaceae</taxon>
        <taxon>Pichia</taxon>
    </lineage>
</organism>
<comment type="caution">
    <text evidence="2">The sequence shown here is derived from an EMBL/GenBank/DDBJ whole genome shotgun (WGS) entry which is preliminary data.</text>
</comment>
<evidence type="ECO:0000313" key="2">
    <source>
        <dbReference type="EMBL" id="KGK39726.1"/>
    </source>
</evidence>
<dbReference type="VEuPathDB" id="FungiDB:C5L36_0B05550"/>
<name>A0A099P6Q1_PICKU</name>
<dbReference type="HOGENOM" id="CLU_342263_0_0_1"/>
<feature type="coiled-coil region" evidence="1">
    <location>
        <begin position="345"/>
        <end position="567"/>
    </location>
</feature>
<dbReference type="AlphaFoldDB" id="A0A099P6Q1"/>
<dbReference type="EMBL" id="JQFK01000006">
    <property type="protein sequence ID" value="KGK39726.1"/>
    <property type="molecule type" value="Genomic_DNA"/>
</dbReference>